<feature type="domain" description="Sulfatase-modifying factor enzyme-like" evidence="1">
    <location>
        <begin position="4"/>
        <end position="285"/>
    </location>
</feature>
<dbReference type="InterPro" id="IPR042095">
    <property type="entry name" value="SUMF_sf"/>
</dbReference>
<dbReference type="OrthoDB" id="9768004at2"/>
<accession>A0A0A1DQK1</accession>
<dbReference type="Pfam" id="PF03781">
    <property type="entry name" value="FGE-sulfatase"/>
    <property type="match status" value="1"/>
</dbReference>
<name>A0A0A1DQK1_NOCSI</name>
<dbReference type="InterPro" id="IPR005532">
    <property type="entry name" value="SUMF_dom"/>
</dbReference>
<dbReference type="RefSeq" id="WP_038681454.1">
    <property type="nucleotide sequence ID" value="NZ_BJMC01000012.1"/>
</dbReference>
<dbReference type="AlphaFoldDB" id="A0A0A1DQK1"/>
<dbReference type="PANTHER" id="PTHR23150:SF19">
    <property type="entry name" value="FORMYLGLYCINE-GENERATING ENZYME"/>
    <property type="match status" value="1"/>
</dbReference>
<dbReference type="InterPro" id="IPR016187">
    <property type="entry name" value="CTDL_fold"/>
</dbReference>
<proteinExistence type="predicted"/>
<dbReference type="InterPro" id="IPR051043">
    <property type="entry name" value="Sulfatase_Mod_Factor_Kinase"/>
</dbReference>
<dbReference type="EMBL" id="CP009896">
    <property type="protein sequence ID" value="AIY18828.1"/>
    <property type="molecule type" value="Genomic_DNA"/>
</dbReference>
<evidence type="ECO:0000313" key="3">
    <source>
        <dbReference type="Proteomes" id="UP000030300"/>
    </source>
</evidence>
<protein>
    <submittedName>
        <fullName evidence="2">Sulfatase modifying factor 1 (C-alpha-formyglycine-generating enzyme 1)</fullName>
    </submittedName>
</protein>
<evidence type="ECO:0000313" key="2">
    <source>
        <dbReference type="EMBL" id="AIY18828.1"/>
    </source>
</evidence>
<dbReference type="Gene3D" id="3.90.1580.10">
    <property type="entry name" value="paralog of FGE (formylglycine-generating enzyme)"/>
    <property type="match status" value="1"/>
</dbReference>
<evidence type="ECO:0000259" key="1">
    <source>
        <dbReference type="Pfam" id="PF03781"/>
    </source>
</evidence>
<dbReference type="GeneID" id="96611520"/>
<dbReference type="GO" id="GO:0120147">
    <property type="term" value="F:formylglycine-generating oxidase activity"/>
    <property type="evidence" value="ECO:0007669"/>
    <property type="project" value="TreeGrafter"/>
</dbReference>
<dbReference type="Proteomes" id="UP000030300">
    <property type="component" value="Chromosome"/>
</dbReference>
<gene>
    <name evidence="2" type="ORF">KR76_22330</name>
</gene>
<dbReference type="SUPFAM" id="SSF56436">
    <property type="entry name" value="C-type lectin-like"/>
    <property type="match status" value="1"/>
</dbReference>
<reference evidence="2 3" key="1">
    <citation type="journal article" date="2015" name="Genome Announc.">
        <title>Complete Genome Sequence of Steroid-Transforming Nocardioides simplex VKM Ac-2033D.</title>
        <authorList>
            <person name="Shtratnikova V.Y."/>
            <person name="Schelkunov M.I."/>
            <person name="Pekov Y.A."/>
            <person name="Fokina V.V."/>
            <person name="Logacheva M.D."/>
            <person name="Sokolov S.L."/>
            <person name="Bragin E.Y."/>
            <person name="Ashapkin V.V."/>
            <person name="Donova M.V."/>
        </authorList>
    </citation>
    <scope>NUCLEOTIDE SEQUENCE [LARGE SCALE GENOMIC DNA]</scope>
    <source>
        <strain evidence="2 3">VKM Ac-2033D</strain>
    </source>
</reference>
<sequence>MSGAERVRVPGGRFAMGDDRFYAEEAPVVTAEVAALAVDVAPVTNRRFAAFVDATGHVTTAERPLSGLAALGRSAADVAPASAVFVLPTGPVDLAEVTWWRLVPGACWHAPEGPGSDLDGRLDHPVVHVSAEDALAFAAWDGGRLPTEAEWEHAARGGSATAYPWGEEARPDGVAVPAVVWGSGFPTRLPAGGWGTRPVGAHPANGFGLVDVVGQVWEWTTTPYAGSHTPCCAPPADPLAPRRPDLVLKGGSFLCADEYCHRYRPAARIPMEPGSSSANVGFRVVQNS</sequence>
<dbReference type="STRING" id="2045.KR76_22330"/>
<keyword evidence="3" id="KW-1185">Reference proteome</keyword>
<organism evidence="2 3">
    <name type="scientific">Nocardioides simplex</name>
    <name type="common">Arthrobacter simplex</name>
    <dbReference type="NCBI Taxonomy" id="2045"/>
    <lineage>
        <taxon>Bacteria</taxon>
        <taxon>Bacillati</taxon>
        <taxon>Actinomycetota</taxon>
        <taxon>Actinomycetes</taxon>
        <taxon>Propionibacteriales</taxon>
        <taxon>Nocardioidaceae</taxon>
        <taxon>Pimelobacter</taxon>
    </lineage>
</organism>
<dbReference type="HOGENOM" id="CLU_012431_4_0_11"/>
<dbReference type="KEGG" id="psim:KR76_22330"/>
<dbReference type="eggNOG" id="COG1262">
    <property type="taxonomic scope" value="Bacteria"/>
</dbReference>
<dbReference type="PANTHER" id="PTHR23150">
    <property type="entry name" value="SULFATASE MODIFYING FACTOR 1, 2"/>
    <property type="match status" value="1"/>
</dbReference>